<dbReference type="AlphaFoldDB" id="A0A128A0G1"/>
<name>A0A128A0G1_9ARCH</name>
<organism evidence="1 2">
    <name type="scientific">Nitrosotalea devaniterrae</name>
    <dbReference type="NCBI Taxonomy" id="1078905"/>
    <lineage>
        <taxon>Archaea</taxon>
        <taxon>Nitrososphaerota</taxon>
        <taxon>Nitrososphaeria</taxon>
        <taxon>Nitrosotaleales</taxon>
        <taxon>Nitrosotaleaceae</taxon>
        <taxon>Nitrosotalea</taxon>
    </lineage>
</organism>
<sequence length="374" mass="41678">MSEKTVLVVFPSIYSLNKINNLETSIAKILKIKNQQYDNIRKNESLIIVEAIDPVLASSAVNLLFGIDKIAIAKETDINFDSALSIITNTALSLLLKGEKFYVKVDGKTKDFLAKDLEIAATTMLVDKSMSLGAKPGSESNHDRLVYVHLTNSHVYVCIFVDKGLSGLPYNSQKEKILCCIHDELSAISCLQTIKMGFEVKILVCYRNESDLLKLIKIINKILSRIIEKNVILHICKMNWSAGILTTITAITQVMISVASKEKIERISLGISPMMFPASFCEYNSNLVLQSKIIPWFSLSGIDSGIFENAREIGLEKYIADLEDLCKKHLSYNKISMSEVTRYAKGALKTLKCIPVTIGPKNIHDIIDSLKSNH</sequence>
<gene>
    <name evidence="1" type="ORF">NDEV_0066</name>
</gene>
<evidence type="ECO:0000313" key="1">
    <source>
        <dbReference type="EMBL" id="CUR50831.1"/>
    </source>
</evidence>
<dbReference type="SUPFAM" id="SSF143437">
    <property type="entry name" value="THUMP domain-like"/>
    <property type="match status" value="1"/>
</dbReference>
<dbReference type="KEGG" id="ndv:NDEV_0066"/>
<evidence type="ECO:0008006" key="3">
    <source>
        <dbReference type="Google" id="ProtNLM"/>
    </source>
</evidence>
<keyword evidence="2" id="KW-1185">Reference proteome</keyword>
<reference evidence="2" key="1">
    <citation type="submission" date="2015-10" db="EMBL/GenBank/DDBJ databases">
        <authorList>
            <person name="Lehtovirta-Morley L.E."/>
            <person name="Vieille C."/>
        </authorList>
    </citation>
    <scope>NUCLEOTIDE SEQUENCE [LARGE SCALE GENOMIC DNA]</scope>
</reference>
<proteinExistence type="predicted"/>
<protein>
    <recommendedName>
        <fullName evidence="3">Thiamine biosynthesis ATP pyrophosphatase-like protein</fullName>
    </recommendedName>
</protein>
<accession>A0A128A0G1</accession>
<dbReference type="Gene3D" id="3.30.2130.30">
    <property type="match status" value="1"/>
</dbReference>
<dbReference type="EMBL" id="LN890280">
    <property type="protein sequence ID" value="CUR50831.1"/>
    <property type="molecule type" value="Genomic_DNA"/>
</dbReference>
<evidence type="ECO:0000313" key="2">
    <source>
        <dbReference type="Proteomes" id="UP000196239"/>
    </source>
</evidence>
<dbReference type="Proteomes" id="UP000196239">
    <property type="component" value="Chromosome 1"/>
</dbReference>